<dbReference type="FunFam" id="2.40.50.100:FF:000003">
    <property type="entry name" value="Acetyl-CoA carboxylase biotin carboxyl carrier protein"/>
    <property type="match status" value="1"/>
</dbReference>
<dbReference type="RefSeq" id="WP_162362554.1">
    <property type="nucleotide sequence ID" value="NZ_CP047591.1"/>
</dbReference>
<dbReference type="Pfam" id="PF00364">
    <property type="entry name" value="Biotin_lipoyl"/>
    <property type="match status" value="1"/>
</dbReference>
<accession>A0A6P1MFW7</accession>
<dbReference type="AlphaFoldDB" id="A0A6P1MFW7"/>
<keyword evidence="1" id="KW-0092">Biotin</keyword>
<dbReference type="Proteomes" id="UP000463883">
    <property type="component" value="Chromosome"/>
</dbReference>
<evidence type="ECO:0000313" key="3">
    <source>
        <dbReference type="EMBL" id="QHI72787.1"/>
    </source>
</evidence>
<reference evidence="3 4" key="1">
    <citation type="submission" date="2020-01" db="EMBL/GenBank/DDBJ databases">
        <title>Genomic analysis of Aminipila sp. CBA3637.</title>
        <authorList>
            <person name="Kim Y.B."/>
            <person name="Roh S.W."/>
        </authorList>
    </citation>
    <scope>NUCLEOTIDE SEQUENCE [LARGE SCALE GENOMIC DNA]</scope>
    <source>
        <strain evidence="3 4">CBA3637</strain>
    </source>
</reference>
<evidence type="ECO:0000256" key="1">
    <source>
        <dbReference type="ARBA" id="ARBA00023267"/>
    </source>
</evidence>
<name>A0A6P1MFW7_9FIRM</name>
<dbReference type="PANTHER" id="PTHR45266">
    <property type="entry name" value="OXALOACETATE DECARBOXYLASE ALPHA CHAIN"/>
    <property type="match status" value="1"/>
</dbReference>
<organism evidence="3 4">
    <name type="scientific">Aminipila terrae</name>
    <dbReference type="NCBI Taxonomy" id="2697030"/>
    <lineage>
        <taxon>Bacteria</taxon>
        <taxon>Bacillati</taxon>
        <taxon>Bacillota</taxon>
        <taxon>Clostridia</taxon>
        <taxon>Peptostreptococcales</taxon>
        <taxon>Anaerovoracaceae</taxon>
        <taxon>Aminipila</taxon>
    </lineage>
</organism>
<dbReference type="InterPro" id="IPR001882">
    <property type="entry name" value="Biotin_BS"/>
</dbReference>
<dbReference type="KEGG" id="amic:Ami3637_10550"/>
<dbReference type="PROSITE" id="PS00188">
    <property type="entry name" value="BIOTIN"/>
    <property type="match status" value="1"/>
</dbReference>
<gene>
    <name evidence="3" type="ORF">Ami3637_10550</name>
</gene>
<evidence type="ECO:0000313" key="4">
    <source>
        <dbReference type="Proteomes" id="UP000463883"/>
    </source>
</evidence>
<dbReference type="CDD" id="cd06850">
    <property type="entry name" value="biotinyl_domain"/>
    <property type="match status" value="1"/>
</dbReference>
<sequence length="134" mass="13752">MKKYNIKVNGNTYEVEVEEVGQNAAPAVSPVVKPAAARVSKATAAPKTTPAPVPAQTPAPMAAGAQTITAPMPGTVLNVKVTPGQEVKAGDILVILEAMKMENEILAPTNGLIDTIQVAKGASVKANDVLVTIK</sequence>
<dbReference type="SUPFAM" id="SSF51230">
    <property type="entry name" value="Single hybrid motif"/>
    <property type="match status" value="1"/>
</dbReference>
<dbReference type="InterPro" id="IPR000089">
    <property type="entry name" value="Biotin_lipoyl"/>
</dbReference>
<protein>
    <submittedName>
        <fullName evidence="3">Biotin/lipoyl-binding protein</fullName>
    </submittedName>
</protein>
<dbReference type="PANTHER" id="PTHR45266:SF3">
    <property type="entry name" value="OXALOACETATE DECARBOXYLASE ALPHA CHAIN"/>
    <property type="match status" value="1"/>
</dbReference>
<dbReference type="EMBL" id="CP047591">
    <property type="protein sequence ID" value="QHI72787.1"/>
    <property type="molecule type" value="Genomic_DNA"/>
</dbReference>
<dbReference type="Gene3D" id="2.40.50.100">
    <property type="match status" value="1"/>
</dbReference>
<evidence type="ECO:0000259" key="2">
    <source>
        <dbReference type="PROSITE" id="PS50968"/>
    </source>
</evidence>
<keyword evidence="4" id="KW-1185">Reference proteome</keyword>
<feature type="domain" description="Lipoyl-binding" evidence="2">
    <location>
        <begin position="54"/>
        <end position="134"/>
    </location>
</feature>
<proteinExistence type="predicted"/>
<dbReference type="InterPro" id="IPR050709">
    <property type="entry name" value="Biotin_Carboxyl_Carrier/Decarb"/>
</dbReference>
<dbReference type="PROSITE" id="PS50968">
    <property type="entry name" value="BIOTINYL_LIPOYL"/>
    <property type="match status" value="1"/>
</dbReference>
<dbReference type="InterPro" id="IPR011053">
    <property type="entry name" value="Single_hybrid_motif"/>
</dbReference>